<comment type="caution">
    <text evidence="1">The sequence shown here is derived from an EMBL/GenBank/DDBJ whole genome shotgun (WGS) entry which is preliminary data.</text>
</comment>
<dbReference type="OrthoDB" id="8400336at2"/>
<evidence type="ECO:0000313" key="2">
    <source>
        <dbReference type="Proteomes" id="UP000308917"/>
    </source>
</evidence>
<dbReference type="Proteomes" id="UP000308917">
    <property type="component" value="Unassembled WGS sequence"/>
</dbReference>
<dbReference type="EMBL" id="STFG01000008">
    <property type="protein sequence ID" value="THU01444.1"/>
    <property type="molecule type" value="Genomic_DNA"/>
</dbReference>
<gene>
    <name evidence="1" type="ORF">E9531_08700</name>
</gene>
<dbReference type="RefSeq" id="WP_136573382.1">
    <property type="nucleotide sequence ID" value="NZ_STFG01000008.1"/>
</dbReference>
<sequence>MKTASFPSLRVDPQLRQDTESVLQNGESLSQFIEKAVRSQVEVRKANAEFLARGLASRDKARISGQYVSADAVLEKLKTKLATVKAKSD</sequence>
<keyword evidence="2" id="KW-1185">Reference proteome</keyword>
<reference evidence="1 2" key="1">
    <citation type="journal article" date="2015" name="Antonie Van Leeuwenhoek">
        <title>Lampropedia puyangensis sp. nov., isolated from symptomatic bark of Populus ? euramericana canker and emended description of Lampropedia hyalina (Ehrenberg 1832) Lee et al. 2004.</title>
        <authorList>
            <person name="Li Y."/>
            <person name="Wang T."/>
            <person name="Piao C.G."/>
            <person name="Wang L.F."/>
            <person name="Tian G.Z."/>
            <person name="Zhu T.H."/>
            <person name="Guo M.W."/>
        </authorList>
    </citation>
    <scope>NUCLEOTIDE SEQUENCE [LARGE SCALE GENOMIC DNA]</scope>
    <source>
        <strain evidence="1 2">2-bin</strain>
    </source>
</reference>
<proteinExistence type="predicted"/>
<organism evidence="1 2">
    <name type="scientific">Lampropedia puyangensis</name>
    <dbReference type="NCBI Taxonomy" id="1330072"/>
    <lineage>
        <taxon>Bacteria</taxon>
        <taxon>Pseudomonadati</taxon>
        <taxon>Pseudomonadota</taxon>
        <taxon>Betaproteobacteria</taxon>
        <taxon>Burkholderiales</taxon>
        <taxon>Comamonadaceae</taxon>
        <taxon>Lampropedia</taxon>
    </lineage>
</organism>
<dbReference type="AlphaFoldDB" id="A0A4S8F5F7"/>
<protein>
    <submittedName>
        <fullName evidence="1">Prevent-host-death protein</fullName>
    </submittedName>
</protein>
<evidence type="ECO:0000313" key="1">
    <source>
        <dbReference type="EMBL" id="THU01444.1"/>
    </source>
</evidence>
<accession>A0A4S8F5F7</accession>
<name>A0A4S8F5F7_9BURK</name>
<dbReference type="NCBIfam" id="NF041551">
    <property type="entry name" value="YlcI_YnfO_N"/>
    <property type="match status" value="1"/>
</dbReference>